<reference evidence="2" key="1">
    <citation type="submission" date="2022-08" db="EMBL/GenBank/DDBJ databases">
        <title>A Global Phylogenomic Analysis of the Shiitake Genus Lentinula.</title>
        <authorList>
            <consortium name="DOE Joint Genome Institute"/>
            <person name="Sierra-Patev S."/>
            <person name="Min B."/>
            <person name="Naranjo-Ortiz M."/>
            <person name="Looney B."/>
            <person name="Konkel Z."/>
            <person name="Slot J.C."/>
            <person name="Sakamoto Y."/>
            <person name="Steenwyk J.L."/>
            <person name="Rokas A."/>
            <person name="Carro J."/>
            <person name="Camarero S."/>
            <person name="Ferreira P."/>
            <person name="Molpeceres G."/>
            <person name="Ruiz-Duenas F.J."/>
            <person name="Serrano A."/>
            <person name="Henrissat B."/>
            <person name="Drula E."/>
            <person name="Hughes K.W."/>
            <person name="Mata J.L."/>
            <person name="Ishikawa N.K."/>
            <person name="Vargas-Isla R."/>
            <person name="Ushijima S."/>
            <person name="Smith C.A."/>
            <person name="Ahrendt S."/>
            <person name="Andreopoulos W."/>
            <person name="He G."/>
            <person name="Labutti K."/>
            <person name="Lipzen A."/>
            <person name="Ng V."/>
            <person name="Riley R."/>
            <person name="Sandor L."/>
            <person name="Barry K."/>
            <person name="Martinez A.T."/>
            <person name="Xiao Y."/>
            <person name="Gibbons J.G."/>
            <person name="Terashima K."/>
            <person name="Grigoriev I.V."/>
            <person name="Hibbett D.S."/>
        </authorList>
    </citation>
    <scope>NUCLEOTIDE SEQUENCE</scope>
    <source>
        <strain evidence="2">RHP3577 ss4</strain>
    </source>
</reference>
<comment type="caution">
    <text evidence="2">The sequence shown here is derived from an EMBL/GenBank/DDBJ whole genome shotgun (WGS) entry which is preliminary data.</text>
</comment>
<dbReference type="PROSITE" id="PS50011">
    <property type="entry name" value="PROTEIN_KINASE_DOM"/>
    <property type="match status" value="1"/>
</dbReference>
<sequence length="406" mass="47633">MSRHRLFINRNCGSWNGLVFGVVVVTKKAQHTWFDSNTCHSLPKASSADIEVQFESSVLVKFIEKAQLAEYAWVLNHLSNIYWTFKMPVIDDTLKDESEEDINIENEMLISQGSIEEELIMSQNLEIAEEYAQVFYDIAQCHYWVYTYVHILHRELNLANIMVGEKDGKKYGVLNDWDLAISLDKQGATPTLHYRTGTRPYMALEQHSCKWKGLHRYRYDLESLFYAILLVASSPSPSEECEQDSDDDDADDYCHWIDYGDRFLHREKKFIIILPSWEPTVTHFFRGFFQWLTELQTCLNHGFHAFWRHQKDEMDAVEAAKNWERKRKKGKSQGEDWQPQPQQVLSIFDEDTLGGHFSYKNMVFIMHQFCGKKLETRSVEWQEMVQKQKHLQTERTGTDGMPAQDG</sequence>
<protein>
    <recommendedName>
        <fullName evidence="1">Protein kinase domain-containing protein</fullName>
    </recommendedName>
</protein>
<keyword evidence="3" id="KW-1185">Reference proteome</keyword>
<dbReference type="Gene3D" id="1.10.510.10">
    <property type="entry name" value="Transferase(Phosphotransferase) domain 1"/>
    <property type="match status" value="1"/>
</dbReference>
<dbReference type="InterPro" id="IPR040976">
    <property type="entry name" value="Pkinase_fungal"/>
</dbReference>
<organism evidence="2 3">
    <name type="scientific">Lentinula lateritia</name>
    <dbReference type="NCBI Taxonomy" id="40482"/>
    <lineage>
        <taxon>Eukaryota</taxon>
        <taxon>Fungi</taxon>
        <taxon>Dikarya</taxon>
        <taxon>Basidiomycota</taxon>
        <taxon>Agaricomycotina</taxon>
        <taxon>Agaricomycetes</taxon>
        <taxon>Agaricomycetidae</taxon>
        <taxon>Agaricales</taxon>
        <taxon>Marasmiineae</taxon>
        <taxon>Omphalotaceae</taxon>
        <taxon>Lentinula</taxon>
    </lineage>
</organism>
<evidence type="ECO:0000313" key="2">
    <source>
        <dbReference type="EMBL" id="KAJ4500887.1"/>
    </source>
</evidence>
<evidence type="ECO:0000313" key="3">
    <source>
        <dbReference type="Proteomes" id="UP001150217"/>
    </source>
</evidence>
<dbReference type="EMBL" id="JANVFT010000004">
    <property type="protein sequence ID" value="KAJ4500887.1"/>
    <property type="molecule type" value="Genomic_DNA"/>
</dbReference>
<dbReference type="InterPro" id="IPR000719">
    <property type="entry name" value="Prot_kinase_dom"/>
</dbReference>
<dbReference type="InterPro" id="IPR011009">
    <property type="entry name" value="Kinase-like_dom_sf"/>
</dbReference>
<dbReference type="Pfam" id="PF17667">
    <property type="entry name" value="Pkinase_fungal"/>
    <property type="match status" value="1"/>
</dbReference>
<accession>A0ABQ8VWW8</accession>
<gene>
    <name evidence="2" type="ORF">C8R41DRAFT_899555</name>
</gene>
<dbReference type="Proteomes" id="UP001150217">
    <property type="component" value="Unassembled WGS sequence"/>
</dbReference>
<proteinExistence type="predicted"/>
<feature type="domain" description="Protein kinase" evidence="1">
    <location>
        <begin position="1"/>
        <end position="292"/>
    </location>
</feature>
<name>A0ABQ8VWW8_9AGAR</name>
<evidence type="ECO:0000259" key="1">
    <source>
        <dbReference type="PROSITE" id="PS50011"/>
    </source>
</evidence>
<dbReference type="SUPFAM" id="SSF56112">
    <property type="entry name" value="Protein kinase-like (PK-like)"/>
    <property type="match status" value="1"/>
</dbReference>